<reference evidence="2" key="1">
    <citation type="journal article" date="2014" name="Nat. Genet.">
        <title>Genome of the human hookworm Necator americanus.</title>
        <authorList>
            <person name="Tang Y.T."/>
            <person name="Gao X."/>
            <person name="Rosa B.A."/>
            <person name="Abubucker S."/>
            <person name="Hallsworth-Pepin K."/>
            <person name="Martin J."/>
            <person name="Tyagi R."/>
            <person name="Heizer E."/>
            <person name="Zhang X."/>
            <person name="Bhonagiri-Palsikar V."/>
            <person name="Minx P."/>
            <person name="Warren W.C."/>
            <person name="Wang Q."/>
            <person name="Zhan B."/>
            <person name="Hotez P.J."/>
            <person name="Sternberg P.W."/>
            <person name="Dougall A."/>
            <person name="Gaze S.T."/>
            <person name="Mulvenna J."/>
            <person name="Sotillo J."/>
            <person name="Ranganathan S."/>
            <person name="Rabelo E.M."/>
            <person name="Wilson R.K."/>
            <person name="Felgner P.L."/>
            <person name="Bethony J."/>
            <person name="Hawdon J.M."/>
            <person name="Gasser R.B."/>
            <person name="Loukas A."/>
            <person name="Mitreva M."/>
        </authorList>
    </citation>
    <scope>NUCLEOTIDE SEQUENCE [LARGE SCALE GENOMIC DNA]</scope>
</reference>
<organism evidence="1 2">
    <name type="scientific">Necator americanus</name>
    <name type="common">Human hookworm</name>
    <dbReference type="NCBI Taxonomy" id="51031"/>
    <lineage>
        <taxon>Eukaryota</taxon>
        <taxon>Metazoa</taxon>
        <taxon>Ecdysozoa</taxon>
        <taxon>Nematoda</taxon>
        <taxon>Chromadorea</taxon>
        <taxon>Rhabditida</taxon>
        <taxon>Rhabditina</taxon>
        <taxon>Rhabditomorpha</taxon>
        <taxon>Strongyloidea</taxon>
        <taxon>Ancylostomatidae</taxon>
        <taxon>Bunostominae</taxon>
        <taxon>Necator</taxon>
    </lineage>
</organism>
<dbReference type="AlphaFoldDB" id="W2SL25"/>
<gene>
    <name evidence="1" type="ORF">NECAME_15215</name>
</gene>
<keyword evidence="2" id="KW-1185">Reference proteome</keyword>
<dbReference type="STRING" id="51031.W2SL25"/>
<dbReference type="Proteomes" id="UP000053676">
    <property type="component" value="Unassembled WGS sequence"/>
</dbReference>
<evidence type="ECO:0000313" key="1">
    <source>
        <dbReference type="EMBL" id="ETN69576.1"/>
    </source>
</evidence>
<protein>
    <submittedName>
        <fullName evidence="1">Uncharacterized protein</fullName>
    </submittedName>
</protein>
<name>W2SL25_NECAM</name>
<proteinExistence type="predicted"/>
<dbReference type="KEGG" id="nai:NECAME_15215"/>
<dbReference type="EMBL" id="KI669078">
    <property type="protein sequence ID" value="ETN69576.1"/>
    <property type="molecule type" value="Genomic_DNA"/>
</dbReference>
<sequence>MDATNSSELEGLRTLAHGSCLLHKRKKSAKTSLFRFDVMQWAIRYLQFCGQEQETTRSLLKETCVLSAPSLLKPKITPLFRITLSSARNWQQGEYLCTAIVEGFKHATLSHFLHIRGNVM</sequence>
<evidence type="ECO:0000313" key="2">
    <source>
        <dbReference type="Proteomes" id="UP000053676"/>
    </source>
</evidence>
<accession>W2SL25</accession>